<dbReference type="GO" id="GO:0034628">
    <property type="term" value="P:'de novo' NAD+ biosynthetic process from L-aspartate"/>
    <property type="evidence" value="ECO:0007669"/>
    <property type="project" value="TreeGrafter"/>
</dbReference>
<dbReference type="PANTHER" id="PTHR30573:SF0">
    <property type="entry name" value="QUINOLINATE SYNTHASE, CHLOROPLASTIC"/>
    <property type="match status" value="1"/>
</dbReference>
<dbReference type="NCBIfam" id="NF006878">
    <property type="entry name" value="PRK09375.1-2"/>
    <property type="match status" value="1"/>
</dbReference>
<protein>
    <recommendedName>
        <fullName evidence="3">quinolinate synthase</fullName>
        <ecNumber evidence="3">2.5.1.72</ecNumber>
    </recommendedName>
</protein>
<dbReference type="Pfam" id="PF02445">
    <property type="entry name" value="NadA"/>
    <property type="match status" value="1"/>
</dbReference>
<dbReference type="GO" id="GO:0008987">
    <property type="term" value="F:quinolinate synthetase A activity"/>
    <property type="evidence" value="ECO:0007669"/>
    <property type="project" value="InterPro"/>
</dbReference>
<dbReference type="NCBIfam" id="TIGR00550">
    <property type="entry name" value="nadA"/>
    <property type="match status" value="1"/>
</dbReference>
<keyword evidence="4" id="KW-0004">4Fe-4S</keyword>
<dbReference type="FunFam" id="3.40.50.10800:FF:000001">
    <property type="entry name" value="Quinolinate synthase A"/>
    <property type="match status" value="1"/>
</dbReference>
<keyword evidence="8" id="KW-0408">Iron</keyword>
<keyword evidence="9" id="KW-0411">Iron-sulfur</keyword>
<dbReference type="HAMAP" id="MF_00568">
    <property type="entry name" value="NadA_type2"/>
    <property type="match status" value="1"/>
</dbReference>
<dbReference type="UniPathway" id="UPA00253">
    <property type="reaction ID" value="UER00327"/>
</dbReference>
<dbReference type="PANTHER" id="PTHR30573">
    <property type="entry name" value="QUINOLINATE SYNTHETASE A"/>
    <property type="match status" value="1"/>
</dbReference>
<keyword evidence="6" id="KW-0808">Transferase</keyword>
<sequence length="306" mass="34389">MSDIFTEIDKLKRERNAVIMAHYYQDPDIQDVADFVGDSLALAQHAKKIEEDVILFCGVHFMCETAKIMNPEKRVIFPDKNAGCSLAESAPASVVEKWVNNHPQYTVISYINCSAEVKALSDIICTSSNAEKIINSLPIDEKILFLPDRFLGSFLNSKTNRHMRLWNGSCHVHEMFSASEVVKLKTQYPDALVLAHPECSIEVLVHADHIGSTTSIINYSMESKAQTFIIATEPGVIHQMKKQNNGKTYIPLPANNGCSCNECPHMRLNTLEKMVFALENMVPEIKINKNLRLKALKPLERMLALS</sequence>
<evidence type="ECO:0000256" key="6">
    <source>
        <dbReference type="ARBA" id="ARBA00022679"/>
    </source>
</evidence>
<dbReference type="EMBL" id="UINC01024116">
    <property type="protein sequence ID" value="SVA97139.1"/>
    <property type="molecule type" value="Genomic_DNA"/>
</dbReference>
<evidence type="ECO:0000313" key="10">
    <source>
        <dbReference type="EMBL" id="SVA97139.1"/>
    </source>
</evidence>
<comment type="cofactor">
    <cofactor evidence="1">
        <name>[4Fe-4S] cluster</name>
        <dbReference type="ChEBI" id="CHEBI:49883"/>
    </cofactor>
</comment>
<name>A0A382A6Z2_9ZZZZ</name>
<accession>A0A382A6Z2</accession>
<gene>
    <name evidence="10" type="ORF">METZ01_LOCUS149993</name>
</gene>
<reference evidence="10" key="1">
    <citation type="submission" date="2018-05" db="EMBL/GenBank/DDBJ databases">
        <authorList>
            <person name="Lanie J.A."/>
            <person name="Ng W.-L."/>
            <person name="Kazmierczak K.M."/>
            <person name="Andrzejewski T.M."/>
            <person name="Davidsen T.M."/>
            <person name="Wayne K.J."/>
            <person name="Tettelin H."/>
            <person name="Glass J.I."/>
            <person name="Rusch D."/>
            <person name="Podicherti R."/>
            <person name="Tsui H.-C.T."/>
            <person name="Winkler M.E."/>
        </authorList>
    </citation>
    <scope>NUCLEOTIDE SEQUENCE</scope>
</reference>
<evidence type="ECO:0000256" key="9">
    <source>
        <dbReference type="ARBA" id="ARBA00023014"/>
    </source>
</evidence>
<evidence type="ECO:0000256" key="3">
    <source>
        <dbReference type="ARBA" id="ARBA00012669"/>
    </source>
</evidence>
<dbReference type="EC" id="2.5.1.72" evidence="3"/>
<evidence type="ECO:0000256" key="1">
    <source>
        <dbReference type="ARBA" id="ARBA00001966"/>
    </source>
</evidence>
<evidence type="ECO:0000256" key="4">
    <source>
        <dbReference type="ARBA" id="ARBA00022485"/>
    </source>
</evidence>
<keyword evidence="5" id="KW-0662">Pyridine nucleotide biosynthesis</keyword>
<dbReference type="AlphaFoldDB" id="A0A382A6Z2"/>
<proteinExistence type="inferred from homology"/>
<organism evidence="10">
    <name type="scientific">marine metagenome</name>
    <dbReference type="NCBI Taxonomy" id="408172"/>
    <lineage>
        <taxon>unclassified sequences</taxon>
        <taxon>metagenomes</taxon>
        <taxon>ecological metagenomes</taxon>
    </lineage>
</organism>
<dbReference type="InterPro" id="IPR003473">
    <property type="entry name" value="NadA"/>
</dbReference>
<keyword evidence="7" id="KW-0479">Metal-binding</keyword>
<evidence type="ECO:0000256" key="8">
    <source>
        <dbReference type="ARBA" id="ARBA00023004"/>
    </source>
</evidence>
<dbReference type="GO" id="GO:0051539">
    <property type="term" value="F:4 iron, 4 sulfur cluster binding"/>
    <property type="evidence" value="ECO:0007669"/>
    <property type="project" value="UniProtKB-KW"/>
</dbReference>
<dbReference type="SUPFAM" id="SSF142754">
    <property type="entry name" value="NadA-like"/>
    <property type="match status" value="1"/>
</dbReference>
<dbReference type="GO" id="GO:0046872">
    <property type="term" value="F:metal ion binding"/>
    <property type="evidence" value="ECO:0007669"/>
    <property type="project" value="UniProtKB-KW"/>
</dbReference>
<dbReference type="InterPro" id="IPR036094">
    <property type="entry name" value="NadA_sf"/>
</dbReference>
<evidence type="ECO:0000256" key="2">
    <source>
        <dbReference type="ARBA" id="ARBA00005065"/>
    </source>
</evidence>
<evidence type="ECO:0000256" key="7">
    <source>
        <dbReference type="ARBA" id="ARBA00022723"/>
    </source>
</evidence>
<dbReference type="Gene3D" id="3.40.50.10800">
    <property type="entry name" value="NadA-like"/>
    <property type="match status" value="3"/>
</dbReference>
<dbReference type="InterPro" id="IPR023066">
    <property type="entry name" value="Quinolinate_synth_type2"/>
</dbReference>
<evidence type="ECO:0000256" key="5">
    <source>
        <dbReference type="ARBA" id="ARBA00022642"/>
    </source>
</evidence>
<dbReference type="GO" id="GO:0005829">
    <property type="term" value="C:cytosol"/>
    <property type="evidence" value="ECO:0007669"/>
    <property type="project" value="TreeGrafter"/>
</dbReference>
<comment type="pathway">
    <text evidence="2">Cofactor biosynthesis; NAD(+) biosynthesis; quinolinate from iminoaspartate: step 1/1.</text>
</comment>